<organism evidence="3 4">
    <name type="scientific">Moelleriella libera RCEF 2490</name>
    <dbReference type="NCBI Taxonomy" id="1081109"/>
    <lineage>
        <taxon>Eukaryota</taxon>
        <taxon>Fungi</taxon>
        <taxon>Dikarya</taxon>
        <taxon>Ascomycota</taxon>
        <taxon>Pezizomycotina</taxon>
        <taxon>Sordariomycetes</taxon>
        <taxon>Hypocreomycetidae</taxon>
        <taxon>Hypocreales</taxon>
        <taxon>Clavicipitaceae</taxon>
        <taxon>Moelleriella</taxon>
    </lineage>
</organism>
<comment type="caution">
    <text evidence="3">The sequence shown here is derived from an EMBL/GenBank/DDBJ whole genome shotgun (WGS) entry which is preliminary data.</text>
</comment>
<evidence type="ECO:0000256" key="1">
    <source>
        <dbReference type="ARBA" id="ARBA00022631"/>
    </source>
</evidence>
<protein>
    <submittedName>
        <fullName evidence="3">Oxo-4-hydroxy-4-carboxy-5-ureidoimidazoline decarboxylase</fullName>
    </submittedName>
</protein>
<dbReference type="EMBL" id="AZGY01000009">
    <property type="protein sequence ID" value="KZZ95445.1"/>
    <property type="molecule type" value="Genomic_DNA"/>
</dbReference>
<evidence type="ECO:0000259" key="2">
    <source>
        <dbReference type="Pfam" id="PF09349"/>
    </source>
</evidence>
<dbReference type="PANTHER" id="PTHR37987">
    <property type="entry name" value="CHROMOSOME 9, WHOLE GENOME SHOTGUN SEQUENCE"/>
    <property type="match status" value="1"/>
</dbReference>
<dbReference type="SUPFAM" id="SSF158694">
    <property type="entry name" value="UraD-Like"/>
    <property type="match status" value="1"/>
</dbReference>
<proteinExistence type="predicted"/>
<dbReference type="STRING" id="1081109.A0A168BL87"/>
<gene>
    <name evidence="3" type="ORF">AAL_04676</name>
</gene>
<keyword evidence="4" id="KW-1185">Reference proteome</keyword>
<dbReference type="GO" id="GO:0006144">
    <property type="term" value="P:purine nucleobase metabolic process"/>
    <property type="evidence" value="ECO:0007669"/>
    <property type="project" value="UniProtKB-KW"/>
</dbReference>
<dbReference type="Pfam" id="PF09349">
    <property type="entry name" value="OHCU_decarbox"/>
    <property type="match status" value="1"/>
</dbReference>
<dbReference type="AlphaFoldDB" id="A0A168BL87"/>
<feature type="domain" description="Oxo-4-hydroxy-4-carboxy-5-ureidoimidazoline decarboxylase" evidence="2">
    <location>
        <begin position="13"/>
        <end position="170"/>
    </location>
</feature>
<dbReference type="Gene3D" id="1.10.3330.10">
    <property type="entry name" value="Oxo-4-hydroxy-4-carboxy-5-ureidoimidazoline decarboxylase"/>
    <property type="match status" value="1"/>
</dbReference>
<keyword evidence="1" id="KW-0659">Purine metabolism</keyword>
<dbReference type="OrthoDB" id="5398391at2759"/>
<sequence length="176" mass="19369">MSQNLPSIAELPSLPQAAQTRALDLLFEPSPAIHSILGPVIRTASYASYIELIEKCRLTFLSIAATSTSLNVDPALLSVISSHPRLGAKKVDSAQSAAEQATLRGEDQQLAELNQEYEAKFPGLRFVVFVNGRDRSAIMHDMRARIDRDDFSLEVEAALLAMCEIARDRAFKLIRS</sequence>
<dbReference type="Proteomes" id="UP000078544">
    <property type="component" value="Unassembled WGS sequence"/>
</dbReference>
<evidence type="ECO:0000313" key="4">
    <source>
        <dbReference type="Proteomes" id="UP000078544"/>
    </source>
</evidence>
<accession>A0A168BL87</accession>
<dbReference type="PANTHER" id="PTHR37987:SF1">
    <property type="entry name" value="OXO-4-HYDROXY-4-CARBOXY-5-UREIDOIMIDAZOLINE DECARBOXYLASE DOMAIN-CONTAINING PROTEIN"/>
    <property type="match status" value="1"/>
</dbReference>
<dbReference type="InterPro" id="IPR018020">
    <property type="entry name" value="OHCU_decarboxylase"/>
</dbReference>
<name>A0A168BL87_9HYPO</name>
<dbReference type="InterPro" id="IPR036778">
    <property type="entry name" value="OHCU_decarboxylase_sf"/>
</dbReference>
<evidence type="ECO:0000313" key="3">
    <source>
        <dbReference type="EMBL" id="KZZ95445.1"/>
    </source>
</evidence>
<reference evidence="3 4" key="1">
    <citation type="journal article" date="2016" name="Genome Biol. Evol.">
        <title>Divergent and convergent evolution of fungal pathogenicity.</title>
        <authorList>
            <person name="Shang Y."/>
            <person name="Xiao G."/>
            <person name="Zheng P."/>
            <person name="Cen K."/>
            <person name="Zhan S."/>
            <person name="Wang C."/>
        </authorList>
    </citation>
    <scope>NUCLEOTIDE SEQUENCE [LARGE SCALE GENOMIC DNA]</scope>
    <source>
        <strain evidence="3 4">RCEF 2490</strain>
    </source>
</reference>